<dbReference type="OrthoDB" id="9810303at2"/>
<dbReference type="Gene3D" id="3.90.550.10">
    <property type="entry name" value="Spore Coat Polysaccharide Biosynthesis Protein SpsA, Chain A"/>
    <property type="match status" value="1"/>
</dbReference>
<evidence type="ECO:0000256" key="2">
    <source>
        <dbReference type="ARBA" id="ARBA00022676"/>
    </source>
</evidence>
<evidence type="ECO:0000256" key="1">
    <source>
        <dbReference type="ARBA" id="ARBA00006739"/>
    </source>
</evidence>
<dbReference type="InterPro" id="IPR029044">
    <property type="entry name" value="Nucleotide-diphossugar_trans"/>
</dbReference>
<dbReference type="Proteomes" id="UP000288246">
    <property type="component" value="Unassembled WGS sequence"/>
</dbReference>
<dbReference type="PANTHER" id="PTHR43398:SF1">
    <property type="entry name" value="DOLICHOL-PHOSPHATE MANNOSYLTRANSFERASE SUBUNIT 1"/>
    <property type="match status" value="1"/>
</dbReference>
<dbReference type="GO" id="GO:0004582">
    <property type="term" value="F:dolichyl-phosphate beta-D-mannosyltransferase activity"/>
    <property type="evidence" value="ECO:0007669"/>
    <property type="project" value="InterPro"/>
</dbReference>
<gene>
    <name evidence="5" type="ORF">CTKZ_04580</name>
</gene>
<reference evidence="5 6" key="1">
    <citation type="submission" date="2018-11" db="EMBL/GenBank/DDBJ databases">
        <title>Draft genome sequence of Cellulomonas takizawaensis strain TKZ-21.</title>
        <authorList>
            <person name="Yamamura H."/>
            <person name="Hayashi T."/>
            <person name="Hamada M."/>
            <person name="Serisawa Y."/>
            <person name="Matsuyama K."/>
            <person name="Nakagawa Y."/>
            <person name="Otoguro M."/>
            <person name="Yanagida F."/>
            <person name="Hayakawa M."/>
        </authorList>
    </citation>
    <scope>NUCLEOTIDE SEQUENCE [LARGE SCALE GENOMIC DNA]</scope>
    <source>
        <strain evidence="5 6">TKZ-21</strain>
    </source>
</reference>
<keyword evidence="3 5" id="KW-0808">Transferase</keyword>
<evidence type="ECO:0000256" key="3">
    <source>
        <dbReference type="ARBA" id="ARBA00022679"/>
    </source>
</evidence>
<evidence type="ECO:0000259" key="4">
    <source>
        <dbReference type="Pfam" id="PF00535"/>
    </source>
</evidence>
<dbReference type="Pfam" id="PF00535">
    <property type="entry name" value="Glycos_transf_2"/>
    <property type="match status" value="1"/>
</dbReference>
<comment type="caution">
    <text evidence="5">The sequence shown here is derived from an EMBL/GenBank/DDBJ whole genome shotgun (WGS) entry which is preliminary data.</text>
</comment>
<dbReference type="GO" id="GO:0016020">
    <property type="term" value="C:membrane"/>
    <property type="evidence" value="ECO:0007669"/>
    <property type="project" value="GOC"/>
</dbReference>
<dbReference type="SUPFAM" id="SSF53448">
    <property type="entry name" value="Nucleotide-diphospho-sugar transferases"/>
    <property type="match status" value="1"/>
</dbReference>
<protein>
    <submittedName>
        <fullName evidence="5">Dolichol-phosphate mannosyltransferase</fullName>
    </submittedName>
</protein>
<feature type="domain" description="Glycosyltransferase 2-like" evidence="4">
    <location>
        <begin position="10"/>
        <end position="179"/>
    </location>
</feature>
<dbReference type="CDD" id="cd06442">
    <property type="entry name" value="DPM1_like"/>
    <property type="match status" value="1"/>
</dbReference>
<dbReference type="InterPro" id="IPR039528">
    <property type="entry name" value="DPM1-like"/>
</dbReference>
<proteinExistence type="inferred from homology"/>
<dbReference type="AlphaFoldDB" id="A0A401UW36"/>
<keyword evidence="2 5" id="KW-0328">Glycosyltransferase</keyword>
<dbReference type="EMBL" id="BHYL01000035">
    <property type="protein sequence ID" value="GCD18896.1"/>
    <property type="molecule type" value="Genomic_DNA"/>
</dbReference>
<comment type="similarity">
    <text evidence="1">Belongs to the glycosyltransferase 2 family.</text>
</comment>
<dbReference type="InterPro" id="IPR001173">
    <property type="entry name" value="Glyco_trans_2-like"/>
</dbReference>
<dbReference type="RefSeq" id="WP_124341446.1">
    <property type="nucleotide sequence ID" value="NZ_BHYL01000035.1"/>
</dbReference>
<dbReference type="PANTHER" id="PTHR43398">
    <property type="entry name" value="DOLICHOL-PHOSPHATE MANNOSYLTRANSFERASE SUBUNIT 1"/>
    <property type="match status" value="1"/>
</dbReference>
<accession>A0A401UW36</accession>
<evidence type="ECO:0000313" key="6">
    <source>
        <dbReference type="Proteomes" id="UP000288246"/>
    </source>
</evidence>
<keyword evidence="6" id="KW-1185">Reference proteome</keyword>
<dbReference type="GO" id="GO:0009247">
    <property type="term" value="P:glycolipid biosynthetic process"/>
    <property type="evidence" value="ECO:0007669"/>
    <property type="project" value="TreeGrafter"/>
</dbReference>
<sequence>MNPSAARVLVVIPTYDERENIPVVLERLREHVPTADVLVVDDGSPDGTGELAEKIAADEATSPDATRSLAVLHRSGKLGLGTAYVAGFGWALARDYDLVVEMDADGSHRAQDLPRLLEATADADLVLGSRWVPGGSVVNWPAHRKVLSLGGNTYTRLVLGIPLRDATGGFRAYRADLLRSLPLGEVASQGYCFQVDMAWRAVRAGARVVEVPITFVEREVGRSKMSRAIVLEALLNVTRWGMRERSRRLAGAFGRTRSARVR</sequence>
<dbReference type="FunFam" id="3.90.550.10:FF:000122">
    <property type="entry name" value="Dolichol-phosphate mannosyltransferase subunit 1"/>
    <property type="match status" value="1"/>
</dbReference>
<name>A0A401UW36_9CELL</name>
<evidence type="ECO:0000313" key="5">
    <source>
        <dbReference type="EMBL" id="GCD18896.1"/>
    </source>
</evidence>
<organism evidence="5 6">
    <name type="scientific">Cellulomonas algicola</name>
    <dbReference type="NCBI Taxonomy" id="2071633"/>
    <lineage>
        <taxon>Bacteria</taxon>
        <taxon>Bacillati</taxon>
        <taxon>Actinomycetota</taxon>
        <taxon>Actinomycetes</taxon>
        <taxon>Micrococcales</taxon>
        <taxon>Cellulomonadaceae</taxon>
        <taxon>Cellulomonas</taxon>
    </lineage>
</organism>